<dbReference type="EMBL" id="CAJRAU010000024">
    <property type="protein sequence ID" value="CAG5075135.1"/>
    <property type="molecule type" value="Genomic_DNA"/>
</dbReference>
<evidence type="ECO:0000259" key="3">
    <source>
        <dbReference type="Pfam" id="PF13518"/>
    </source>
</evidence>
<accession>A0ABN7RK36</accession>
<feature type="domain" description="Insertion element IS150 protein InsJ-like helix-turn-helix" evidence="3">
    <location>
        <begin position="67"/>
        <end position="119"/>
    </location>
</feature>
<protein>
    <recommendedName>
        <fullName evidence="3">Insertion element IS150 protein InsJ-like helix-turn-helix domain-containing protein</fullName>
    </recommendedName>
</protein>
<dbReference type="InterPro" id="IPR010921">
    <property type="entry name" value="Trp_repressor/repl_initiator"/>
</dbReference>
<evidence type="ECO:0000256" key="1">
    <source>
        <dbReference type="ARBA" id="ARBA00038232"/>
    </source>
</evidence>
<keyword evidence="2" id="KW-0175">Coiled coil</keyword>
<feature type="domain" description="Insertion element IS150 protein InsJ-like helix-turn-helix" evidence="3">
    <location>
        <begin position="11"/>
        <end position="56"/>
    </location>
</feature>
<gene>
    <name evidence="4" type="ORF">DYBT9623_05586</name>
</gene>
<dbReference type="Gene3D" id="1.10.10.10">
    <property type="entry name" value="Winged helix-like DNA-binding domain superfamily/Winged helix DNA-binding domain"/>
    <property type="match status" value="1"/>
</dbReference>
<evidence type="ECO:0000313" key="4">
    <source>
        <dbReference type="EMBL" id="CAG5075135.1"/>
    </source>
</evidence>
<feature type="coiled-coil region" evidence="2">
    <location>
        <begin position="137"/>
        <end position="170"/>
    </location>
</feature>
<dbReference type="InterPro" id="IPR009057">
    <property type="entry name" value="Homeodomain-like_sf"/>
</dbReference>
<dbReference type="SUPFAM" id="SSF46689">
    <property type="entry name" value="Homeodomain-like"/>
    <property type="match status" value="1"/>
</dbReference>
<dbReference type="Proteomes" id="UP000679725">
    <property type="component" value="Unassembled WGS sequence"/>
</dbReference>
<organism evidence="4 5">
    <name type="scientific">Dyadobacter linearis</name>
    <dbReference type="NCBI Taxonomy" id="2823330"/>
    <lineage>
        <taxon>Bacteria</taxon>
        <taxon>Pseudomonadati</taxon>
        <taxon>Bacteroidota</taxon>
        <taxon>Cytophagia</taxon>
        <taxon>Cytophagales</taxon>
        <taxon>Spirosomataceae</taxon>
        <taxon>Dyadobacter</taxon>
    </lineage>
</organism>
<evidence type="ECO:0000313" key="5">
    <source>
        <dbReference type="Proteomes" id="UP000679725"/>
    </source>
</evidence>
<dbReference type="InterPro" id="IPR036388">
    <property type="entry name" value="WH-like_DNA-bd_sf"/>
</dbReference>
<comment type="similarity">
    <text evidence="1">Belongs to the IS150/IS1296 orfA family.</text>
</comment>
<dbReference type="PANTHER" id="PTHR33795:SF1">
    <property type="entry name" value="INSERTION ELEMENT IS150 PROTEIN INSJ"/>
    <property type="match status" value="1"/>
</dbReference>
<proteinExistence type="inferred from homology"/>
<dbReference type="Pfam" id="PF13518">
    <property type="entry name" value="HTH_28"/>
    <property type="match status" value="2"/>
</dbReference>
<evidence type="ECO:0000256" key="2">
    <source>
        <dbReference type="SAM" id="Coils"/>
    </source>
</evidence>
<dbReference type="InterPro" id="IPR052057">
    <property type="entry name" value="IS150/IS1296_orfA-like"/>
</dbReference>
<reference evidence="4 5" key="1">
    <citation type="submission" date="2021-04" db="EMBL/GenBank/DDBJ databases">
        <authorList>
            <person name="Rodrigo-Torres L."/>
            <person name="Arahal R. D."/>
            <person name="Lucena T."/>
        </authorList>
    </citation>
    <scope>NUCLEOTIDE SEQUENCE [LARGE SCALE GENOMIC DNA]</scope>
    <source>
        <strain evidence="4 5">CECT 9623</strain>
    </source>
</reference>
<dbReference type="SUPFAM" id="SSF48295">
    <property type="entry name" value="TrpR-like"/>
    <property type="match status" value="1"/>
</dbReference>
<dbReference type="InterPro" id="IPR055247">
    <property type="entry name" value="InsJ-like_HTH"/>
</dbReference>
<name>A0ABN7RK36_9BACT</name>
<sequence length="172" mass="19795">MVNYKKHSLNFKLRLVKAYLNGGSYTGLAKVGGITRSLLKKWVGHYRQQGIEGLLPPGEQSYTREYKQEVVLVYQSSGLSLGECCFKYRIPSPSTLAGWIRQYEQFGIDGFSTARGRPRSMKSKPKIIKRYGPLTRLEELENENLRLRAENDLLKKLDALIREKEVAQKKKR</sequence>
<dbReference type="PANTHER" id="PTHR33795">
    <property type="entry name" value="INSERTION ELEMENT IS150 PROTEIN INSJ"/>
    <property type="match status" value="1"/>
</dbReference>
<comment type="caution">
    <text evidence="4">The sequence shown here is derived from an EMBL/GenBank/DDBJ whole genome shotgun (WGS) entry which is preliminary data.</text>
</comment>
<keyword evidence="5" id="KW-1185">Reference proteome</keyword>